<dbReference type="Gene3D" id="3.40.50.620">
    <property type="entry name" value="HUPs"/>
    <property type="match status" value="1"/>
</dbReference>
<dbReference type="OrthoDB" id="843225at2759"/>
<organism evidence="2 3">
    <name type="scientific">Chytriomyces confervae</name>
    <dbReference type="NCBI Taxonomy" id="246404"/>
    <lineage>
        <taxon>Eukaryota</taxon>
        <taxon>Fungi</taxon>
        <taxon>Fungi incertae sedis</taxon>
        <taxon>Chytridiomycota</taxon>
        <taxon>Chytridiomycota incertae sedis</taxon>
        <taxon>Chytridiomycetes</taxon>
        <taxon>Chytridiales</taxon>
        <taxon>Chytriomycetaceae</taxon>
        <taxon>Chytriomyces</taxon>
    </lineage>
</organism>
<dbReference type="PANTHER" id="PTHR31964">
    <property type="entry name" value="ADENINE NUCLEOTIDE ALPHA HYDROLASES-LIKE SUPERFAMILY PROTEIN"/>
    <property type="match status" value="1"/>
</dbReference>
<dbReference type="CDD" id="cd23659">
    <property type="entry name" value="USP_At3g01520-like"/>
    <property type="match status" value="1"/>
</dbReference>
<evidence type="ECO:0000313" key="2">
    <source>
        <dbReference type="EMBL" id="TPX68467.1"/>
    </source>
</evidence>
<evidence type="ECO:0000313" key="3">
    <source>
        <dbReference type="Proteomes" id="UP000320333"/>
    </source>
</evidence>
<gene>
    <name evidence="2" type="ORF">CcCBS67573_g07159</name>
</gene>
<accession>A0A507EYN0</accession>
<dbReference type="AlphaFoldDB" id="A0A507EYN0"/>
<proteinExistence type="predicted"/>
<dbReference type="Gene3D" id="1.25.40.720">
    <property type="entry name" value="Telomere length regulation protein 2, C-terminal domain"/>
    <property type="match status" value="1"/>
</dbReference>
<dbReference type="SUPFAM" id="SSF52402">
    <property type="entry name" value="Adenine nucleotide alpha hydrolases-like"/>
    <property type="match status" value="1"/>
</dbReference>
<sequence>MQDLYPRLLNRQNTYQLDDFELYVQEAIVGMGVRVPKLAARFLNAGLMEDEKMLMGRVAILRYMAFTVTAGRNRGELVSRTPDSAMVNSTASASSLSSSLSDFFYPLVDGFAFLYGLNAVEDLSHNILVESFLKTAALIVKCSELLQLALNINFATHDANTKSPLFLVFGIALSAPPKQLLHIEFDSRVLNACSEYLDAFIANEADRELVDKAEQLVYLLRRLNKMFDDAVPYSDPVCPTRVIVVAIDASQHAQKAFDWALDHLCRGSGDASGVLDEIVLLNCRPVAATPSVPVGDEIFAGAVISSNQDYQAWAAEQTRIESHTLLKKYAHRVMERNKGVIVRAIALEGDSREELCNAVKQLRAECVVMGSQGMSLVSKLMVGSVSDHVLHHAPCPVIVVR</sequence>
<dbReference type="InterPro" id="IPR006016">
    <property type="entry name" value="UspA"/>
</dbReference>
<dbReference type="STRING" id="246404.A0A507EYN0"/>
<keyword evidence="3" id="KW-1185">Reference proteome</keyword>
<dbReference type="InterPro" id="IPR038528">
    <property type="entry name" value="TEL2_C_sf"/>
</dbReference>
<name>A0A507EYN0_9FUNG</name>
<dbReference type="PANTHER" id="PTHR31964:SF113">
    <property type="entry name" value="USPA DOMAIN-CONTAINING PROTEIN"/>
    <property type="match status" value="1"/>
</dbReference>
<dbReference type="InterPro" id="IPR014729">
    <property type="entry name" value="Rossmann-like_a/b/a_fold"/>
</dbReference>
<protein>
    <recommendedName>
        <fullName evidence="1">UspA domain-containing protein</fullName>
    </recommendedName>
</protein>
<reference evidence="2 3" key="1">
    <citation type="journal article" date="2019" name="Sci. Rep.">
        <title>Comparative genomics of chytrid fungi reveal insights into the obligate biotrophic and pathogenic lifestyle of Synchytrium endobioticum.</title>
        <authorList>
            <person name="van de Vossenberg B.T.L.H."/>
            <person name="Warris S."/>
            <person name="Nguyen H.D.T."/>
            <person name="van Gent-Pelzer M.P.E."/>
            <person name="Joly D.L."/>
            <person name="van de Geest H.C."/>
            <person name="Bonants P.J.M."/>
            <person name="Smith D.S."/>
            <person name="Levesque C.A."/>
            <person name="van der Lee T.A.J."/>
        </authorList>
    </citation>
    <scope>NUCLEOTIDE SEQUENCE [LARGE SCALE GENOMIC DNA]</scope>
    <source>
        <strain evidence="2 3">CBS 675.73</strain>
    </source>
</reference>
<dbReference type="InterPro" id="IPR006015">
    <property type="entry name" value="Universal_stress_UspA"/>
</dbReference>
<dbReference type="Pfam" id="PF00582">
    <property type="entry name" value="Usp"/>
    <property type="match status" value="1"/>
</dbReference>
<dbReference type="PRINTS" id="PR01438">
    <property type="entry name" value="UNVRSLSTRESS"/>
</dbReference>
<dbReference type="EMBL" id="QEAP01000353">
    <property type="protein sequence ID" value="TPX68467.1"/>
    <property type="molecule type" value="Genomic_DNA"/>
</dbReference>
<comment type="caution">
    <text evidence="2">The sequence shown here is derived from an EMBL/GenBank/DDBJ whole genome shotgun (WGS) entry which is preliminary data.</text>
</comment>
<evidence type="ECO:0000259" key="1">
    <source>
        <dbReference type="Pfam" id="PF00582"/>
    </source>
</evidence>
<feature type="domain" description="UspA" evidence="1">
    <location>
        <begin position="241"/>
        <end position="401"/>
    </location>
</feature>
<dbReference type="Proteomes" id="UP000320333">
    <property type="component" value="Unassembled WGS sequence"/>
</dbReference>